<name>A0A7W6JUR4_9SPHN</name>
<dbReference type="PROSITE" id="PS51732">
    <property type="entry name" value="ASN_GLN_ASE_3"/>
    <property type="match status" value="1"/>
</dbReference>
<evidence type="ECO:0000259" key="3">
    <source>
        <dbReference type="Pfam" id="PF00710"/>
    </source>
</evidence>
<dbReference type="InterPro" id="IPR027474">
    <property type="entry name" value="L-asparaginase_N"/>
</dbReference>
<dbReference type="EC" id="3.5.1.1" evidence="4"/>
<dbReference type="InterPro" id="IPR006034">
    <property type="entry name" value="Asparaginase/glutaminase-like"/>
</dbReference>
<evidence type="ECO:0000313" key="4">
    <source>
        <dbReference type="EMBL" id="MBB4098795.1"/>
    </source>
</evidence>
<dbReference type="Pfam" id="PF00710">
    <property type="entry name" value="Asparaginase"/>
    <property type="match status" value="1"/>
</dbReference>
<evidence type="ECO:0000256" key="2">
    <source>
        <dbReference type="PIRSR" id="PIRSR001220-2"/>
    </source>
</evidence>
<dbReference type="RefSeq" id="WP_183997859.1">
    <property type="nucleotide sequence ID" value="NZ_JACIEH010000002.1"/>
</dbReference>
<keyword evidence="4" id="KW-0378">Hydrolase</keyword>
<dbReference type="InterPro" id="IPR037152">
    <property type="entry name" value="L-asparaginase_N_sf"/>
</dbReference>
<evidence type="ECO:0000256" key="1">
    <source>
        <dbReference type="PIRSR" id="PIRSR001220-1"/>
    </source>
</evidence>
<accession>A0A7W6JUR4</accession>
<dbReference type="GO" id="GO:0004067">
    <property type="term" value="F:asparaginase activity"/>
    <property type="evidence" value="ECO:0007669"/>
    <property type="project" value="UniProtKB-UniRule"/>
</dbReference>
<feature type="domain" description="L-asparaginase N-terminal" evidence="3">
    <location>
        <begin position="6"/>
        <end position="153"/>
    </location>
</feature>
<dbReference type="SUPFAM" id="SSF53774">
    <property type="entry name" value="Glutaminase/Asparaginase"/>
    <property type="match status" value="1"/>
</dbReference>
<dbReference type="AlphaFoldDB" id="A0A7W6JUR4"/>
<feature type="binding site" evidence="2">
    <location>
        <begin position="85"/>
        <end position="86"/>
    </location>
    <ligand>
        <name>substrate</name>
    </ligand>
</feature>
<feature type="active site" description="O-isoaspartyl threonine intermediate" evidence="1">
    <location>
        <position position="14"/>
    </location>
</feature>
<dbReference type="PANTHER" id="PTHR11707:SF28">
    <property type="entry name" value="60 KDA LYSOPHOSPHOLIPASE"/>
    <property type="match status" value="1"/>
</dbReference>
<comment type="caution">
    <text evidence="4">The sequence shown here is derived from an EMBL/GenBank/DDBJ whole genome shotgun (WGS) entry which is preliminary data.</text>
</comment>
<sequence>MTQLPILVLTTGGTIDKQYFDASSQYMIVGTVVTRLLEIGRVLHPFQVEEVMRKDSLEMDDADRATIAARVAASDATRIVITHGTDTMTETAKALAGIEGKTIVLVGALAPARFAESDATFNLGMAFATVQVAQPGVYITMNGTVFEAGKVVKDREAGRFVEI</sequence>
<proteinExistence type="predicted"/>
<dbReference type="PRINTS" id="PR00139">
    <property type="entry name" value="ASNGLNASE"/>
</dbReference>
<dbReference type="PIRSF" id="PIRSF500176">
    <property type="entry name" value="L_ASNase"/>
    <property type="match status" value="1"/>
</dbReference>
<organism evidence="4 5">
    <name type="scientific">Sphingomonas kyeonggiensis</name>
    <dbReference type="NCBI Taxonomy" id="1268553"/>
    <lineage>
        <taxon>Bacteria</taxon>
        <taxon>Pseudomonadati</taxon>
        <taxon>Pseudomonadota</taxon>
        <taxon>Alphaproteobacteria</taxon>
        <taxon>Sphingomonadales</taxon>
        <taxon>Sphingomonadaceae</taxon>
        <taxon>Sphingomonas</taxon>
    </lineage>
</organism>
<dbReference type="EMBL" id="JACIEH010000002">
    <property type="protein sequence ID" value="MBB4098795.1"/>
    <property type="molecule type" value="Genomic_DNA"/>
</dbReference>
<protein>
    <submittedName>
        <fullName evidence="4">L-asparaginase</fullName>
        <ecNumber evidence="4">3.5.1.1</ecNumber>
    </submittedName>
</protein>
<gene>
    <name evidence="4" type="ORF">GGR46_002359</name>
</gene>
<evidence type="ECO:0000313" key="5">
    <source>
        <dbReference type="Proteomes" id="UP000557392"/>
    </source>
</evidence>
<keyword evidence="5" id="KW-1185">Reference proteome</keyword>
<feature type="binding site" evidence="2">
    <location>
        <position position="56"/>
    </location>
    <ligand>
        <name>substrate</name>
    </ligand>
</feature>
<dbReference type="Proteomes" id="UP000557392">
    <property type="component" value="Unassembled WGS sequence"/>
</dbReference>
<dbReference type="InterPro" id="IPR036152">
    <property type="entry name" value="Asp/glu_Ase-like_sf"/>
</dbReference>
<dbReference type="PIRSF" id="PIRSF001220">
    <property type="entry name" value="L-ASNase_gatD"/>
    <property type="match status" value="1"/>
</dbReference>
<dbReference type="PANTHER" id="PTHR11707">
    <property type="entry name" value="L-ASPARAGINASE"/>
    <property type="match status" value="1"/>
</dbReference>
<reference evidence="4 5" key="1">
    <citation type="submission" date="2020-08" db="EMBL/GenBank/DDBJ databases">
        <title>Genomic Encyclopedia of Type Strains, Phase IV (KMG-IV): sequencing the most valuable type-strain genomes for metagenomic binning, comparative biology and taxonomic classification.</title>
        <authorList>
            <person name="Goeker M."/>
        </authorList>
    </citation>
    <scope>NUCLEOTIDE SEQUENCE [LARGE SCALE GENOMIC DNA]</scope>
    <source>
        <strain evidence="4 5">DSM 101806</strain>
    </source>
</reference>
<dbReference type="Gene3D" id="3.40.50.1170">
    <property type="entry name" value="L-asparaginase, N-terminal domain"/>
    <property type="match status" value="1"/>
</dbReference>